<dbReference type="PANTHER" id="PTHR12138:SF133">
    <property type="entry name" value="SECRETED PROTEIN"/>
    <property type="match status" value="1"/>
</dbReference>
<reference evidence="1" key="3">
    <citation type="submission" date="2025-09" db="UniProtKB">
        <authorList>
            <consortium name="Ensembl"/>
        </authorList>
    </citation>
    <scope>IDENTIFICATION</scope>
</reference>
<proteinExistence type="predicted"/>
<evidence type="ECO:0000313" key="2">
    <source>
        <dbReference type="Proteomes" id="UP000008225"/>
    </source>
</evidence>
<dbReference type="InParanoid" id="A0A5F4WM99"/>
<keyword evidence="2" id="KW-1185">Reference proteome</keyword>
<reference evidence="1" key="1">
    <citation type="submission" date="2009-03" db="EMBL/GenBank/DDBJ databases">
        <authorList>
            <person name="Warren W."/>
            <person name="Ye L."/>
            <person name="Minx P."/>
            <person name="Worley K."/>
            <person name="Gibbs R."/>
            <person name="Wilson R.K."/>
        </authorList>
    </citation>
    <scope>NUCLEOTIDE SEQUENCE [LARGE SCALE GENOMIC DNA]</scope>
</reference>
<protein>
    <submittedName>
        <fullName evidence="1">Uncharacterized protein</fullName>
    </submittedName>
</protein>
<evidence type="ECO:0000313" key="1">
    <source>
        <dbReference type="Ensembl" id="ENSCJAP00000078816.2"/>
    </source>
</evidence>
<dbReference type="Proteomes" id="UP000008225">
    <property type="component" value="Chromosome 19"/>
</dbReference>
<accession>A0A5F4WM99</accession>
<reference evidence="1" key="2">
    <citation type="submission" date="2025-08" db="UniProtKB">
        <authorList>
            <consortium name="Ensembl"/>
        </authorList>
    </citation>
    <scope>IDENTIFICATION</scope>
</reference>
<sequence>ERIIEGNRQSLTLLPRLECRGVILAHCNLCLPGSNNSPASASWVAGTTGTCHHTQVIFFLYFSSDGVSYVAEVGLELLNSGHLPTSTSASQSARITGVSLCVWPDEIS</sequence>
<organism evidence="1 2">
    <name type="scientific">Callithrix jacchus</name>
    <name type="common">White-tufted-ear marmoset</name>
    <name type="synonym">Simia Jacchus</name>
    <dbReference type="NCBI Taxonomy" id="9483"/>
    <lineage>
        <taxon>Eukaryota</taxon>
        <taxon>Metazoa</taxon>
        <taxon>Chordata</taxon>
        <taxon>Craniata</taxon>
        <taxon>Vertebrata</taxon>
        <taxon>Euteleostomi</taxon>
        <taxon>Mammalia</taxon>
        <taxon>Eutheria</taxon>
        <taxon>Euarchontoglires</taxon>
        <taxon>Primates</taxon>
        <taxon>Haplorrhini</taxon>
        <taxon>Platyrrhini</taxon>
        <taxon>Cebidae</taxon>
        <taxon>Callitrichinae</taxon>
        <taxon>Callithrix</taxon>
        <taxon>Callithrix</taxon>
    </lineage>
</organism>
<dbReference type="OMA" id="CHHTQVI"/>
<dbReference type="AlphaFoldDB" id="A0A5F4WM99"/>
<dbReference type="PRINTS" id="PR02045">
    <property type="entry name" value="F138DOMAIN"/>
</dbReference>
<dbReference type="GeneTree" id="ENSGT01150000286943"/>
<name>A0A5F4WM99_CALJA</name>
<dbReference type="Ensembl" id="ENSCJAT00000111880.2">
    <property type="protein sequence ID" value="ENSCJAP00000078816.2"/>
    <property type="gene ID" value="ENSCJAG00000060808.2"/>
</dbReference>
<dbReference type="PANTHER" id="PTHR12138">
    <property type="entry name" value="PRIMATE-EXPANDED PROTEIN FAMILY"/>
    <property type="match status" value="1"/>
</dbReference>